<comment type="similarity">
    <text evidence="2">Belongs to the bacterial solute-binding protein 2 family.</text>
</comment>
<dbReference type="InterPro" id="IPR028082">
    <property type="entry name" value="Peripla_BP_I"/>
</dbReference>
<proteinExistence type="inferred from homology"/>
<dbReference type="PANTHER" id="PTHR46847">
    <property type="entry name" value="D-ALLOSE-BINDING PERIPLASMIC PROTEIN-RELATED"/>
    <property type="match status" value="1"/>
</dbReference>
<accession>A0ABP8VUA7</accession>
<feature type="chain" id="PRO_5045358142" evidence="4">
    <location>
        <begin position="21"/>
        <end position="327"/>
    </location>
</feature>
<evidence type="ECO:0000259" key="5">
    <source>
        <dbReference type="Pfam" id="PF13407"/>
    </source>
</evidence>
<organism evidence="6 7">
    <name type="scientific">Frondihabitans cladoniiphilus</name>
    <dbReference type="NCBI Taxonomy" id="715785"/>
    <lineage>
        <taxon>Bacteria</taxon>
        <taxon>Bacillati</taxon>
        <taxon>Actinomycetota</taxon>
        <taxon>Actinomycetes</taxon>
        <taxon>Micrococcales</taxon>
        <taxon>Microbacteriaceae</taxon>
        <taxon>Frondihabitans</taxon>
    </lineage>
</organism>
<dbReference type="Proteomes" id="UP001501295">
    <property type="component" value="Unassembled WGS sequence"/>
</dbReference>
<feature type="domain" description="Periplasmic binding protein" evidence="5">
    <location>
        <begin position="43"/>
        <end position="297"/>
    </location>
</feature>
<keyword evidence="3 4" id="KW-0732">Signal</keyword>
<dbReference type="CDD" id="cd20007">
    <property type="entry name" value="PBP1_ABC_sugar_binding-like"/>
    <property type="match status" value="1"/>
</dbReference>
<dbReference type="PROSITE" id="PS51257">
    <property type="entry name" value="PROKAR_LIPOPROTEIN"/>
    <property type="match status" value="1"/>
</dbReference>
<dbReference type="Pfam" id="PF13407">
    <property type="entry name" value="Peripla_BP_4"/>
    <property type="match status" value="1"/>
</dbReference>
<dbReference type="SUPFAM" id="SSF53822">
    <property type="entry name" value="Periplasmic binding protein-like I"/>
    <property type="match status" value="1"/>
</dbReference>
<dbReference type="PANTHER" id="PTHR46847:SF1">
    <property type="entry name" value="D-ALLOSE-BINDING PERIPLASMIC PROTEIN-RELATED"/>
    <property type="match status" value="1"/>
</dbReference>
<feature type="signal peptide" evidence="4">
    <location>
        <begin position="1"/>
        <end position="20"/>
    </location>
</feature>
<name>A0ABP8VUA7_9MICO</name>
<dbReference type="InterPro" id="IPR025997">
    <property type="entry name" value="SBP_2_dom"/>
</dbReference>
<comment type="subcellular location">
    <subcellularLocation>
        <location evidence="1">Cell envelope</location>
    </subcellularLocation>
</comment>
<evidence type="ECO:0000313" key="7">
    <source>
        <dbReference type="Proteomes" id="UP001501295"/>
    </source>
</evidence>
<evidence type="ECO:0000256" key="1">
    <source>
        <dbReference type="ARBA" id="ARBA00004196"/>
    </source>
</evidence>
<evidence type="ECO:0000256" key="4">
    <source>
        <dbReference type="SAM" id="SignalP"/>
    </source>
</evidence>
<dbReference type="RefSeq" id="WP_345374881.1">
    <property type="nucleotide sequence ID" value="NZ_BAABLM010000002.1"/>
</dbReference>
<keyword evidence="7" id="KW-1185">Reference proteome</keyword>
<comment type="caution">
    <text evidence="6">The sequence shown here is derived from an EMBL/GenBank/DDBJ whole genome shotgun (WGS) entry which is preliminary data.</text>
</comment>
<dbReference type="EMBL" id="BAABLM010000002">
    <property type="protein sequence ID" value="GAA4671758.1"/>
    <property type="molecule type" value="Genomic_DNA"/>
</dbReference>
<evidence type="ECO:0000256" key="3">
    <source>
        <dbReference type="ARBA" id="ARBA00022729"/>
    </source>
</evidence>
<evidence type="ECO:0000313" key="6">
    <source>
        <dbReference type="EMBL" id="GAA4671758.1"/>
    </source>
</evidence>
<gene>
    <name evidence="6" type="ORF">GCM10025780_14530</name>
</gene>
<evidence type="ECO:0000256" key="2">
    <source>
        <dbReference type="ARBA" id="ARBA00007639"/>
    </source>
</evidence>
<reference evidence="7" key="1">
    <citation type="journal article" date="2019" name="Int. J. Syst. Evol. Microbiol.">
        <title>The Global Catalogue of Microorganisms (GCM) 10K type strain sequencing project: providing services to taxonomists for standard genome sequencing and annotation.</title>
        <authorList>
            <consortium name="The Broad Institute Genomics Platform"/>
            <consortium name="The Broad Institute Genome Sequencing Center for Infectious Disease"/>
            <person name="Wu L."/>
            <person name="Ma J."/>
        </authorList>
    </citation>
    <scope>NUCLEOTIDE SEQUENCE [LARGE SCALE GENOMIC DNA]</scope>
    <source>
        <strain evidence="7">JCM 18956</strain>
    </source>
</reference>
<protein>
    <submittedName>
        <fullName evidence="6">ABC transporter substrate-binding protein</fullName>
    </submittedName>
</protein>
<dbReference type="Gene3D" id="3.40.50.2300">
    <property type="match status" value="2"/>
</dbReference>
<sequence length="327" mass="32974">MKLKRPVLAIMAVGAVTALALTGCASGSSAGGTSSAKNIKLTFIQGVAGDPFYVTMQCGVDAEAKKLGVTVNTQGPAKFDPTLQKPIVDSVVATKPGAILIAPTDTSAMQAPLKAATAAGVKVVLVDTTVKDPSFATSSISSDNEGGGEAAFKAIKSLSPSGGKVLVISTDPGVSTADARVEGFEKAAKADSAYSYLGVQYSHNDPATAAKLTTAALAKDPDIVGVFAANTFAAQGVATGIRQAGKQDSVKVVGFDAGADAVTQLKDGTVQALIAQQPALIGKDAVEQAVAAIKGEKVTAKIPTGFFTITKDNLDGEGADYVYKTTC</sequence>